<evidence type="ECO:0000256" key="2">
    <source>
        <dbReference type="SAM" id="Phobius"/>
    </source>
</evidence>
<reference evidence="3" key="1">
    <citation type="submission" date="2022-07" db="EMBL/GenBank/DDBJ databases">
        <title>Fungi with potential for degradation of polypropylene.</title>
        <authorList>
            <person name="Gostincar C."/>
        </authorList>
    </citation>
    <scope>NUCLEOTIDE SEQUENCE</scope>
    <source>
        <strain evidence="3">EXF-13287</strain>
    </source>
</reference>
<feature type="compositionally biased region" description="Acidic residues" evidence="1">
    <location>
        <begin position="274"/>
        <end position="283"/>
    </location>
</feature>
<keyword evidence="2" id="KW-1133">Transmembrane helix</keyword>
<gene>
    <name evidence="3" type="ORF">NKR19_g3707</name>
</gene>
<feature type="region of interest" description="Disordered" evidence="1">
    <location>
        <begin position="1"/>
        <end position="67"/>
    </location>
</feature>
<feature type="transmembrane region" description="Helical" evidence="2">
    <location>
        <begin position="349"/>
        <end position="369"/>
    </location>
</feature>
<feature type="transmembrane region" description="Helical" evidence="2">
    <location>
        <begin position="415"/>
        <end position="437"/>
    </location>
</feature>
<feature type="region of interest" description="Disordered" evidence="1">
    <location>
        <begin position="236"/>
        <end position="291"/>
    </location>
</feature>
<feature type="compositionally biased region" description="Basic and acidic residues" evidence="1">
    <location>
        <begin position="1"/>
        <end position="20"/>
    </location>
</feature>
<feature type="transmembrane region" description="Helical" evidence="2">
    <location>
        <begin position="389"/>
        <end position="409"/>
    </location>
</feature>
<feature type="compositionally biased region" description="Basic and acidic residues" evidence="1">
    <location>
        <begin position="49"/>
        <end position="58"/>
    </location>
</feature>
<dbReference type="EMBL" id="JANBVN010000042">
    <property type="protein sequence ID" value="KAJ9158060.1"/>
    <property type="molecule type" value="Genomic_DNA"/>
</dbReference>
<evidence type="ECO:0000256" key="1">
    <source>
        <dbReference type="SAM" id="MobiDB-lite"/>
    </source>
</evidence>
<dbReference type="AlphaFoldDB" id="A0AA38S8A6"/>
<accession>A0AA38S8A6</accession>
<sequence length="451" mass="49121">MDRGPKDHFTARHYGAKDSRGPLPCFNPTRRHIPLSPAGAKPAPTSDRQTADEEKQAAADDTQGKPTAKAVYHVWRSRDNRKGRHAIAVTQEYATRSALRPTSSLVESLKGVGKMFVRYPVWDVSYDVALVYTIGSIVWCINGFFVWYPLYRPSTEFPGEVTSGGGITALIGATVFEVGAALAMLEAVNENRTDCFGWALGKAVEDGLGKAGNGFGKAEDELEKAGDGLEVVAKREPECRHHHGNRRSLLGVAPPRQRVGAGGKRGESGAEDGVGQEEEEEEDHPQSGGKRRWSWWPSWYELRTHYFRDIGFVACLTQMIAATIFWISGIVGVPSILGGLSTSVENGIYWVPQVVGGSGFIISSSLFMLETQEKWYLPAPNLLGWHIGFWNLVGGTGFCLCGALGFGSADPDVEYASTLATFVGSWAFLLGSLIQLFESLNKYPISVVKAT</sequence>
<feature type="transmembrane region" description="Helical" evidence="2">
    <location>
        <begin position="310"/>
        <end position="337"/>
    </location>
</feature>
<feature type="transmembrane region" description="Helical" evidence="2">
    <location>
        <begin position="167"/>
        <end position="185"/>
    </location>
</feature>
<proteinExistence type="predicted"/>
<organism evidence="3 4">
    <name type="scientific">Coniochaeta hoffmannii</name>
    <dbReference type="NCBI Taxonomy" id="91930"/>
    <lineage>
        <taxon>Eukaryota</taxon>
        <taxon>Fungi</taxon>
        <taxon>Dikarya</taxon>
        <taxon>Ascomycota</taxon>
        <taxon>Pezizomycotina</taxon>
        <taxon>Sordariomycetes</taxon>
        <taxon>Sordariomycetidae</taxon>
        <taxon>Coniochaetales</taxon>
        <taxon>Coniochaetaceae</taxon>
        <taxon>Coniochaeta</taxon>
    </lineage>
</organism>
<keyword evidence="2" id="KW-0812">Transmembrane</keyword>
<feature type="transmembrane region" description="Helical" evidence="2">
    <location>
        <begin position="124"/>
        <end position="147"/>
    </location>
</feature>
<comment type="caution">
    <text evidence="3">The sequence shown here is derived from an EMBL/GenBank/DDBJ whole genome shotgun (WGS) entry which is preliminary data.</text>
</comment>
<dbReference type="Proteomes" id="UP001174691">
    <property type="component" value="Unassembled WGS sequence"/>
</dbReference>
<keyword evidence="2" id="KW-0472">Membrane</keyword>
<evidence type="ECO:0000313" key="3">
    <source>
        <dbReference type="EMBL" id="KAJ9158060.1"/>
    </source>
</evidence>
<evidence type="ECO:0000313" key="4">
    <source>
        <dbReference type="Proteomes" id="UP001174691"/>
    </source>
</evidence>
<protein>
    <submittedName>
        <fullName evidence="3">Integral membrane protein</fullName>
    </submittedName>
</protein>
<keyword evidence="4" id="KW-1185">Reference proteome</keyword>
<name>A0AA38S8A6_9PEZI</name>